<accession>A0A4Z0RBK6</accession>
<dbReference type="GO" id="GO:0003677">
    <property type="term" value="F:DNA binding"/>
    <property type="evidence" value="ECO:0007669"/>
    <property type="project" value="InterPro"/>
</dbReference>
<gene>
    <name evidence="2" type="ORF">E4K67_02325</name>
</gene>
<sequence>MAIIIRLDRILVEKKIKLIELAETIGISNVNLSNLKTGKVRAIRFSTLDAICTALNCQPGDILEHVCTNDSEEDKEEIEK</sequence>
<dbReference type="AlphaFoldDB" id="A0A4Z0RBK6"/>
<dbReference type="SUPFAM" id="SSF47413">
    <property type="entry name" value="lambda repressor-like DNA-binding domains"/>
    <property type="match status" value="1"/>
</dbReference>
<protein>
    <submittedName>
        <fullName evidence="2">Transcriptional regulator</fullName>
    </submittedName>
</protein>
<dbReference type="EMBL" id="SPQQ01000001">
    <property type="protein sequence ID" value="TGE39844.1"/>
    <property type="molecule type" value="Genomic_DNA"/>
</dbReference>
<proteinExistence type="predicted"/>
<dbReference type="PANTHER" id="PTHR37301:SF1">
    <property type="entry name" value="DNA-BINDING PROTEIN"/>
    <property type="match status" value="1"/>
</dbReference>
<dbReference type="CDD" id="cd00093">
    <property type="entry name" value="HTH_XRE"/>
    <property type="match status" value="1"/>
</dbReference>
<feature type="domain" description="HTH cro/C1-type" evidence="1">
    <location>
        <begin position="7"/>
        <end position="62"/>
    </location>
</feature>
<evidence type="ECO:0000313" key="3">
    <source>
        <dbReference type="Proteomes" id="UP000298460"/>
    </source>
</evidence>
<dbReference type="Pfam" id="PF13443">
    <property type="entry name" value="HTH_26"/>
    <property type="match status" value="1"/>
</dbReference>
<dbReference type="SMART" id="SM00530">
    <property type="entry name" value="HTH_XRE"/>
    <property type="match status" value="1"/>
</dbReference>
<dbReference type="InterPro" id="IPR001387">
    <property type="entry name" value="Cro/C1-type_HTH"/>
</dbReference>
<comment type="caution">
    <text evidence="2">The sequence shown here is derived from an EMBL/GenBank/DDBJ whole genome shotgun (WGS) entry which is preliminary data.</text>
</comment>
<dbReference type="Gene3D" id="1.10.260.40">
    <property type="entry name" value="lambda repressor-like DNA-binding domains"/>
    <property type="match status" value="1"/>
</dbReference>
<evidence type="ECO:0000259" key="1">
    <source>
        <dbReference type="PROSITE" id="PS50943"/>
    </source>
</evidence>
<organism evidence="2 3">
    <name type="scientific">Desulfosporosinus fructosivorans</name>
    <dbReference type="NCBI Taxonomy" id="2018669"/>
    <lineage>
        <taxon>Bacteria</taxon>
        <taxon>Bacillati</taxon>
        <taxon>Bacillota</taxon>
        <taxon>Clostridia</taxon>
        <taxon>Eubacteriales</taxon>
        <taxon>Desulfitobacteriaceae</taxon>
        <taxon>Desulfosporosinus</taxon>
    </lineage>
</organism>
<keyword evidence="3" id="KW-1185">Reference proteome</keyword>
<dbReference type="Proteomes" id="UP000298460">
    <property type="component" value="Unassembled WGS sequence"/>
</dbReference>
<reference evidence="2 3" key="1">
    <citation type="submission" date="2019-03" db="EMBL/GenBank/DDBJ databases">
        <title>Draft Genome Sequence of Desulfosporosinus fructosivorans Strain 63.6F, Isolated from Marine Sediment in the Baltic Sea.</title>
        <authorList>
            <person name="Hausmann B."/>
            <person name="Vandieken V."/>
            <person name="Pjevac P."/>
            <person name="Schreck K."/>
            <person name="Herbold C.W."/>
            <person name="Loy A."/>
        </authorList>
    </citation>
    <scope>NUCLEOTIDE SEQUENCE [LARGE SCALE GENOMIC DNA]</scope>
    <source>
        <strain evidence="2 3">63.6F</strain>
    </source>
</reference>
<dbReference type="PROSITE" id="PS50943">
    <property type="entry name" value="HTH_CROC1"/>
    <property type="match status" value="1"/>
</dbReference>
<name>A0A4Z0RBK6_9FIRM</name>
<dbReference type="OrthoDB" id="9805309at2"/>
<dbReference type="RefSeq" id="WP_135544782.1">
    <property type="nucleotide sequence ID" value="NZ_SPQQ01000001.1"/>
</dbReference>
<evidence type="ECO:0000313" key="2">
    <source>
        <dbReference type="EMBL" id="TGE39844.1"/>
    </source>
</evidence>
<dbReference type="InterPro" id="IPR010982">
    <property type="entry name" value="Lambda_DNA-bd_dom_sf"/>
</dbReference>
<dbReference type="PANTHER" id="PTHR37301">
    <property type="entry name" value="DNA-BINDING PROTEIN-RELATED"/>
    <property type="match status" value="1"/>
</dbReference>